<reference evidence="1 2" key="1">
    <citation type="journal article" date="2019" name="Int. J. Syst. Evol. Microbiol.">
        <title>The Global Catalogue of Microorganisms (GCM) 10K type strain sequencing project: providing services to taxonomists for standard genome sequencing and annotation.</title>
        <authorList>
            <consortium name="The Broad Institute Genomics Platform"/>
            <consortium name="The Broad Institute Genome Sequencing Center for Infectious Disease"/>
            <person name="Wu L."/>
            <person name="Ma J."/>
        </authorList>
    </citation>
    <scope>NUCLEOTIDE SEQUENCE [LARGE SCALE GENOMIC DNA]</scope>
    <source>
        <strain evidence="1 2">JCM 9383</strain>
    </source>
</reference>
<evidence type="ECO:0000313" key="2">
    <source>
        <dbReference type="Proteomes" id="UP001500979"/>
    </source>
</evidence>
<comment type="caution">
    <text evidence="1">The sequence shown here is derived from an EMBL/GenBank/DDBJ whole genome shotgun (WGS) entry which is preliminary data.</text>
</comment>
<sequence length="44" mass="4921">MWNSVEVIAVAFLSGAAFAVLMHLPDLLEAVIERIRPRNPKDDD</sequence>
<accession>A0ABN3VI67</accession>
<evidence type="ECO:0000313" key="1">
    <source>
        <dbReference type="EMBL" id="GAA2798996.1"/>
    </source>
</evidence>
<proteinExistence type="predicted"/>
<organism evidence="1 2">
    <name type="scientific">Saccharopolyspora taberi</name>
    <dbReference type="NCBI Taxonomy" id="60895"/>
    <lineage>
        <taxon>Bacteria</taxon>
        <taxon>Bacillati</taxon>
        <taxon>Actinomycetota</taxon>
        <taxon>Actinomycetes</taxon>
        <taxon>Pseudonocardiales</taxon>
        <taxon>Pseudonocardiaceae</taxon>
        <taxon>Saccharopolyspora</taxon>
    </lineage>
</organism>
<protein>
    <submittedName>
        <fullName evidence="1">Uncharacterized protein</fullName>
    </submittedName>
</protein>
<gene>
    <name evidence="1" type="ORF">GCM10010470_37720</name>
</gene>
<dbReference type="Proteomes" id="UP001500979">
    <property type="component" value="Unassembled WGS sequence"/>
</dbReference>
<dbReference type="EMBL" id="BAAAUX010000015">
    <property type="protein sequence ID" value="GAA2798996.1"/>
    <property type="molecule type" value="Genomic_DNA"/>
</dbReference>
<keyword evidence="2" id="KW-1185">Reference proteome</keyword>
<name>A0ABN3VI67_9PSEU</name>
<dbReference type="RefSeq" id="WP_344681491.1">
    <property type="nucleotide sequence ID" value="NZ_BAAAUX010000015.1"/>
</dbReference>